<gene>
    <name evidence="1" type="ORF">Mgra_00008085</name>
</gene>
<protein>
    <submittedName>
        <fullName evidence="1">Uncharacterized protein</fullName>
    </submittedName>
</protein>
<dbReference type="Proteomes" id="UP000605970">
    <property type="component" value="Unassembled WGS sequence"/>
</dbReference>
<accession>A0A8S9ZGN2</accession>
<reference evidence="1" key="1">
    <citation type="journal article" date="2020" name="Ecol. Evol.">
        <title>Genome structure and content of the rice root-knot nematode (Meloidogyne graminicola).</title>
        <authorList>
            <person name="Phan N.T."/>
            <person name="Danchin E.G.J."/>
            <person name="Klopp C."/>
            <person name="Perfus-Barbeoch L."/>
            <person name="Kozlowski D.K."/>
            <person name="Koutsovoulos G.D."/>
            <person name="Lopez-Roques C."/>
            <person name="Bouchez O."/>
            <person name="Zahm M."/>
            <person name="Besnard G."/>
            <person name="Bellafiore S."/>
        </authorList>
    </citation>
    <scope>NUCLEOTIDE SEQUENCE</scope>
    <source>
        <strain evidence="1">VN-18</strain>
    </source>
</reference>
<proteinExistence type="predicted"/>
<dbReference type="AlphaFoldDB" id="A0A8S9ZGN2"/>
<organism evidence="1 2">
    <name type="scientific">Meloidogyne graminicola</name>
    <dbReference type="NCBI Taxonomy" id="189291"/>
    <lineage>
        <taxon>Eukaryota</taxon>
        <taxon>Metazoa</taxon>
        <taxon>Ecdysozoa</taxon>
        <taxon>Nematoda</taxon>
        <taxon>Chromadorea</taxon>
        <taxon>Rhabditida</taxon>
        <taxon>Tylenchina</taxon>
        <taxon>Tylenchomorpha</taxon>
        <taxon>Tylenchoidea</taxon>
        <taxon>Meloidogynidae</taxon>
        <taxon>Meloidogyninae</taxon>
        <taxon>Meloidogyne</taxon>
    </lineage>
</organism>
<keyword evidence="2" id="KW-1185">Reference proteome</keyword>
<evidence type="ECO:0000313" key="1">
    <source>
        <dbReference type="EMBL" id="KAF7632484.1"/>
    </source>
</evidence>
<dbReference type="EMBL" id="JABEBT010000101">
    <property type="protein sequence ID" value="KAF7632484.1"/>
    <property type="molecule type" value="Genomic_DNA"/>
</dbReference>
<comment type="caution">
    <text evidence="1">The sequence shown here is derived from an EMBL/GenBank/DDBJ whole genome shotgun (WGS) entry which is preliminary data.</text>
</comment>
<feature type="non-terminal residue" evidence="1">
    <location>
        <position position="56"/>
    </location>
</feature>
<evidence type="ECO:0000313" key="2">
    <source>
        <dbReference type="Proteomes" id="UP000605970"/>
    </source>
</evidence>
<sequence length="56" mass="6306">TISFSFISKGIFKVSELIFSSSFFSLSSLRLKIFSSINFKVSFKLIESSVLLLFTS</sequence>
<name>A0A8S9ZGN2_9BILA</name>